<dbReference type="Proteomes" id="UP000264492">
    <property type="component" value="Unassembled WGS sequence"/>
</dbReference>
<name>A0A371K0J4_9GAMM</name>
<dbReference type="OrthoDB" id="5996970at2"/>
<dbReference type="EMBL" id="QTSU01000002">
    <property type="protein sequence ID" value="RDZ27436.1"/>
    <property type="molecule type" value="Genomic_DNA"/>
</dbReference>
<evidence type="ECO:0008006" key="4">
    <source>
        <dbReference type="Google" id="ProtNLM"/>
    </source>
</evidence>
<evidence type="ECO:0000313" key="3">
    <source>
        <dbReference type="Proteomes" id="UP000264492"/>
    </source>
</evidence>
<proteinExistence type="predicted"/>
<protein>
    <recommendedName>
        <fullName evidence="4">Secreted protein</fullName>
    </recommendedName>
</protein>
<gene>
    <name evidence="2" type="ORF">DX914_14510</name>
</gene>
<dbReference type="RefSeq" id="WP_115859889.1">
    <property type="nucleotide sequence ID" value="NZ_QTSU01000002.1"/>
</dbReference>
<keyword evidence="1" id="KW-0732">Signal</keyword>
<comment type="caution">
    <text evidence="2">The sequence shown here is derived from an EMBL/GenBank/DDBJ whole genome shotgun (WGS) entry which is preliminary data.</text>
</comment>
<organism evidence="2 3">
    <name type="scientific">Lysobacter silvisoli</name>
    <dbReference type="NCBI Taxonomy" id="2293254"/>
    <lineage>
        <taxon>Bacteria</taxon>
        <taxon>Pseudomonadati</taxon>
        <taxon>Pseudomonadota</taxon>
        <taxon>Gammaproteobacteria</taxon>
        <taxon>Lysobacterales</taxon>
        <taxon>Lysobacteraceae</taxon>
        <taxon>Lysobacter</taxon>
    </lineage>
</organism>
<feature type="chain" id="PRO_5016810780" description="Secreted protein" evidence="1">
    <location>
        <begin position="25"/>
        <end position="174"/>
    </location>
</feature>
<evidence type="ECO:0000313" key="2">
    <source>
        <dbReference type="EMBL" id="RDZ27436.1"/>
    </source>
</evidence>
<sequence length="174" mass="17879">MIVRMAMAAVVVAGLFGAAPAAQAAGQSFEVICPIEVSDGSGECGGGGDGGGTGGGGVSPTYVLQGVIQNQGYETGPGGGKRVKIRGYSRLANMSNDRVDADFISVRCNAYDNLGGYTTDYDDESNGALVDVHFASNFVYGVSTYRRITVVCVHNATKGVNTYSSTSTAEIDIP</sequence>
<dbReference type="AlphaFoldDB" id="A0A371K0J4"/>
<keyword evidence="3" id="KW-1185">Reference proteome</keyword>
<reference evidence="2 3" key="1">
    <citation type="submission" date="2018-08" db="EMBL/GenBank/DDBJ databases">
        <title>Lysobacter sp. zong2l5, whole genome shotgun sequence.</title>
        <authorList>
            <person name="Zhang X."/>
            <person name="Feng G."/>
            <person name="Zhu H."/>
        </authorList>
    </citation>
    <scope>NUCLEOTIDE SEQUENCE [LARGE SCALE GENOMIC DNA]</scope>
    <source>
        <strain evidence="3">zong2l5</strain>
    </source>
</reference>
<feature type="signal peptide" evidence="1">
    <location>
        <begin position="1"/>
        <end position="24"/>
    </location>
</feature>
<evidence type="ECO:0000256" key="1">
    <source>
        <dbReference type="SAM" id="SignalP"/>
    </source>
</evidence>
<accession>A0A371K0J4</accession>